<evidence type="ECO:0000313" key="2">
    <source>
        <dbReference type="EMBL" id="MCL1044937.1"/>
    </source>
</evidence>
<comment type="caution">
    <text evidence="2">The sequence shown here is derived from an EMBL/GenBank/DDBJ whole genome shotgun (WGS) entry which is preliminary data.</text>
</comment>
<dbReference type="EMBL" id="JAKIKU010000003">
    <property type="protein sequence ID" value="MCL1044937.1"/>
    <property type="molecule type" value="Genomic_DNA"/>
</dbReference>
<dbReference type="Pfam" id="PF08722">
    <property type="entry name" value="Tn7_TnsA-like_N"/>
    <property type="match status" value="1"/>
</dbReference>
<evidence type="ECO:0000313" key="3">
    <source>
        <dbReference type="Proteomes" id="UP001202134"/>
    </source>
</evidence>
<dbReference type="RefSeq" id="WP_248955154.1">
    <property type="nucleotide sequence ID" value="NZ_JAKIKU010000003.1"/>
</dbReference>
<proteinExistence type="predicted"/>
<accession>A0ABT0KM68</accession>
<protein>
    <submittedName>
        <fullName evidence="2">Tn7 transposase TnsA N-terminal domain-containing protein</fullName>
    </submittedName>
</protein>
<gene>
    <name evidence="2" type="ORF">L2737_06290</name>
</gene>
<keyword evidence="3" id="KW-1185">Reference proteome</keyword>
<dbReference type="InterPro" id="IPR014833">
    <property type="entry name" value="TnsA_N"/>
</dbReference>
<dbReference type="Proteomes" id="UP001202134">
    <property type="component" value="Unassembled WGS sequence"/>
</dbReference>
<reference evidence="2 3" key="1">
    <citation type="submission" date="2022-01" db="EMBL/GenBank/DDBJ databases">
        <title>Whole genome-based taxonomy of the Shewanellaceae.</title>
        <authorList>
            <person name="Martin-Rodriguez A.J."/>
        </authorList>
    </citation>
    <scope>NUCLEOTIDE SEQUENCE [LARGE SCALE GENOMIC DNA]</scope>
    <source>
        <strain evidence="2 3">DSM 24955</strain>
    </source>
</reference>
<feature type="domain" description="TnsA endonuclease N-terminal" evidence="1">
    <location>
        <begin position="54"/>
        <end position="103"/>
    </location>
</feature>
<sequence>MAVKINARGFMGVKRSANIHRDRYVIRFYSKKSDCALQLETYLEWLLALRLETNPNVESYAAQPESMHLEILGKKCRYTPDFLVRYTDGSERYFEIHHEKFTTPEYRRRILDFNYYATSTTSVGIELIASKGIEEHEVEFHNLKLLADNYLLRPSFKPEQFTLPETITLGALIEELKAYTQYPSSEAYTLLTSGLYEYDNSICINANSVLQRVGS</sequence>
<evidence type="ECO:0000259" key="1">
    <source>
        <dbReference type="Pfam" id="PF08722"/>
    </source>
</evidence>
<name>A0ABT0KM68_9GAMM</name>
<organism evidence="2 3">
    <name type="scientific">Shewanella electrodiphila</name>
    <dbReference type="NCBI Taxonomy" id="934143"/>
    <lineage>
        <taxon>Bacteria</taxon>
        <taxon>Pseudomonadati</taxon>
        <taxon>Pseudomonadota</taxon>
        <taxon>Gammaproteobacteria</taxon>
        <taxon>Alteromonadales</taxon>
        <taxon>Shewanellaceae</taxon>
        <taxon>Shewanella</taxon>
    </lineage>
</organism>